<keyword evidence="2" id="KW-0012">Acyltransferase</keyword>
<dbReference type="Pfam" id="PF09500">
    <property type="entry name" value="YiiD_C"/>
    <property type="match status" value="1"/>
</dbReference>
<dbReference type="SUPFAM" id="SSF55729">
    <property type="entry name" value="Acyl-CoA N-acyltransferases (Nat)"/>
    <property type="match status" value="1"/>
</dbReference>
<organism evidence="4 5">
    <name type="scientific">Aliidiomarina haloalkalitolerans</name>
    <dbReference type="NCBI Taxonomy" id="859059"/>
    <lineage>
        <taxon>Bacteria</taxon>
        <taxon>Pseudomonadati</taxon>
        <taxon>Pseudomonadota</taxon>
        <taxon>Gammaproteobacteria</taxon>
        <taxon>Alteromonadales</taxon>
        <taxon>Idiomarinaceae</taxon>
        <taxon>Aliidiomarina</taxon>
    </lineage>
</organism>
<dbReference type="GO" id="GO:0016747">
    <property type="term" value="F:acyltransferase activity, transferring groups other than amino-acyl groups"/>
    <property type="evidence" value="ECO:0007669"/>
    <property type="project" value="InterPro"/>
</dbReference>
<evidence type="ECO:0000259" key="3">
    <source>
        <dbReference type="PROSITE" id="PS51186"/>
    </source>
</evidence>
<dbReference type="AlphaFoldDB" id="A0A432VRD3"/>
<dbReference type="RefSeq" id="WP_126793609.1">
    <property type="nucleotide sequence ID" value="NZ_PIPI01000007.1"/>
</dbReference>
<evidence type="ECO:0000256" key="1">
    <source>
        <dbReference type="ARBA" id="ARBA00022679"/>
    </source>
</evidence>
<dbReference type="Proteomes" id="UP000288212">
    <property type="component" value="Unassembled WGS sequence"/>
</dbReference>
<comment type="caution">
    <text evidence="4">The sequence shown here is derived from an EMBL/GenBank/DDBJ whole genome shotgun (WGS) entry which is preliminary data.</text>
</comment>
<keyword evidence="5" id="KW-1185">Reference proteome</keyword>
<reference evidence="4 5" key="1">
    <citation type="journal article" date="2011" name="Front. Microbiol.">
        <title>Genomic signatures of strain selection and enhancement in Bacillus atrophaeus var. globigii, a historical biowarfare simulant.</title>
        <authorList>
            <person name="Gibbons H.S."/>
            <person name="Broomall S.M."/>
            <person name="McNew L.A."/>
            <person name="Daligault H."/>
            <person name="Chapman C."/>
            <person name="Bruce D."/>
            <person name="Karavis M."/>
            <person name="Krepps M."/>
            <person name="McGregor P.A."/>
            <person name="Hong C."/>
            <person name="Park K.H."/>
            <person name="Akmal A."/>
            <person name="Feldman A."/>
            <person name="Lin J.S."/>
            <person name="Chang W.E."/>
            <person name="Higgs B.W."/>
            <person name="Demirev P."/>
            <person name="Lindquist J."/>
            <person name="Liem A."/>
            <person name="Fochler E."/>
            <person name="Read T.D."/>
            <person name="Tapia R."/>
            <person name="Johnson S."/>
            <person name="Bishop-Lilly K.A."/>
            <person name="Detter C."/>
            <person name="Han C."/>
            <person name="Sozhamannan S."/>
            <person name="Rosenzweig C.N."/>
            <person name="Skowronski E.W."/>
        </authorList>
    </citation>
    <scope>NUCLEOTIDE SEQUENCE [LARGE SCALE GENOMIC DNA]</scope>
    <source>
        <strain evidence="4 5">AK5</strain>
    </source>
</reference>
<feature type="domain" description="N-acetyltransferase" evidence="3">
    <location>
        <begin position="3"/>
        <end position="146"/>
    </location>
</feature>
<evidence type="ECO:0000256" key="2">
    <source>
        <dbReference type="ARBA" id="ARBA00023315"/>
    </source>
</evidence>
<keyword evidence="1 4" id="KW-0808">Transferase</keyword>
<gene>
    <name evidence="4" type="ORF">CWE06_09810</name>
</gene>
<evidence type="ECO:0000313" key="5">
    <source>
        <dbReference type="Proteomes" id="UP000288212"/>
    </source>
</evidence>
<sequence length="301" mass="34033">MALTVKTPSTDEQWQAYYQLRWEVLRKPFHRPPGSEKDEYDQVAEHRMLVGDNDELIGVGRLHFNSTEEAQIRFMVVHPSFQGEGHGVTLLHDLELLARKQGATRMIIRSRDTTLGFYLKCGYEIKEEANTVDKPMAEHQLVKPLDPVNHIVYRPSWCAELQKVWHNEIPVSKAMAINIFQYTGRSIELTAPLARNINVHGTMFAGSIYTLATLCGWGLIQLQQRERDIQGSIVLAEGSIQYLQPIIQEPRATVAMKDVSGDFAALNNGKNAHLSLEVQVLDGEKLAAVFNGRYVVLAKRD</sequence>
<dbReference type="InterPro" id="IPR029069">
    <property type="entry name" value="HotDog_dom_sf"/>
</dbReference>
<dbReference type="SUPFAM" id="SSF54637">
    <property type="entry name" value="Thioesterase/thiol ester dehydrase-isomerase"/>
    <property type="match status" value="1"/>
</dbReference>
<dbReference type="PANTHER" id="PTHR43877">
    <property type="entry name" value="AMINOALKYLPHOSPHONATE N-ACETYLTRANSFERASE-RELATED-RELATED"/>
    <property type="match status" value="1"/>
</dbReference>
<dbReference type="InterPro" id="IPR012660">
    <property type="entry name" value="YiiD_C"/>
</dbReference>
<dbReference type="InterPro" id="IPR016181">
    <property type="entry name" value="Acyl_CoA_acyltransferase"/>
</dbReference>
<protein>
    <submittedName>
        <fullName evidence="4">GNAT family N-acetyltransferase</fullName>
    </submittedName>
</protein>
<dbReference type="Pfam" id="PF00583">
    <property type="entry name" value="Acetyltransf_1"/>
    <property type="match status" value="1"/>
</dbReference>
<dbReference type="InterPro" id="IPR000182">
    <property type="entry name" value="GNAT_dom"/>
</dbReference>
<proteinExistence type="predicted"/>
<name>A0A432VRD3_9GAMM</name>
<dbReference type="NCBIfam" id="TIGR02447">
    <property type="entry name" value="yiiD_Cterm"/>
    <property type="match status" value="1"/>
</dbReference>
<dbReference type="InterPro" id="IPR050832">
    <property type="entry name" value="Bact_Acetyltransf"/>
</dbReference>
<accession>A0A432VRD3</accession>
<dbReference type="CDD" id="cd04301">
    <property type="entry name" value="NAT_SF"/>
    <property type="match status" value="1"/>
</dbReference>
<dbReference type="OrthoDB" id="4305330at2"/>
<evidence type="ECO:0000313" key="4">
    <source>
        <dbReference type="EMBL" id="RUO18880.1"/>
    </source>
</evidence>
<dbReference type="PROSITE" id="PS51186">
    <property type="entry name" value="GNAT"/>
    <property type="match status" value="1"/>
</dbReference>
<dbReference type="Gene3D" id="3.10.129.10">
    <property type="entry name" value="Hotdog Thioesterase"/>
    <property type="match status" value="1"/>
</dbReference>
<dbReference type="Gene3D" id="3.40.630.30">
    <property type="match status" value="1"/>
</dbReference>
<dbReference type="EMBL" id="PIPI01000007">
    <property type="protein sequence ID" value="RUO18880.1"/>
    <property type="molecule type" value="Genomic_DNA"/>
</dbReference>